<proteinExistence type="predicted"/>
<dbReference type="InterPro" id="IPR054722">
    <property type="entry name" value="PolX-like_BBD"/>
</dbReference>
<dbReference type="Pfam" id="PF22936">
    <property type="entry name" value="Pol_BBD"/>
    <property type="match status" value="1"/>
</dbReference>
<feature type="domain" description="CCHC-type" evidence="2">
    <location>
        <begin position="204"/>
        <end position="219"/>
    </location>
</feature>
<dbReference type="GO" id="GO:0003676">
    <property type="term" value="F:nucleic acid binding"/>
    <property type="evidence" value="ECO:0007669"/>
    <property type="project" value="InterPro"/>
</dbReference>
<dbReference type="Pfam" id="PF00098">
    <property type="entry name" value="zf-CCHC"/>
    <property type="match status" value="1"/>
</dbReference>
<dbReference type="PROSITE" id="PS50158">
    <property type="entry name" value="ZF_CCHC"/>
    <property type="match status" value="1"/>
</dbReference>
<comment type="caution">
    <text evidence="3">The sequence shown here is derived from an EMBL/GenBank/DDBJ whole genome shotgun (WGS) entry which is preliminary data.</text>
</comment>
<dbReference type="EMBL" id="BKCJ010009119">
    <property type="protein sequence ID" value="GEU85485.1"/>
    <property type="molecule type" value="Genomic_DNA"/>
</dbReference>
<accession>A0A6L2NLK0</accession>
<keyword evidence="1" id="KW-0479">Metal-binding</keyword>
<evidence type="ECO:0000313" key="3">
    <source>
        <dbReference type="EMBL" id="GEU85485.1"/>
    </source>
</evidence>
<evidence type="ECO:0000256" key="1">
    <source>
        <dbReference type="PROSITE-ProRule" id="PRU00047"/>
    </source>
</evidence>
<keyword evidence="1" id="KW-0862">Zinc</keyword>
<reference evidence="3" key="1">
    <citation type="journal article" date="2019" name="Sci. Rep.">
        <title>Draft genome of Tanacetum cinerariifolium, the natural source of mosquito coil.</title>
        <authorList>
            <person name="Yamashiro T."/>
            <person name="Shiraishi A."/>
            <person name="Satake H."/>
            <person name="Nakayama K."/>
        </authorList>
    </citation>
    <scope>NUCLEOTIDE SEQUENCE</scope>
</reference>
<dbReference type="SUPFAM" id="SSF57756">
    <property type="entry name" value="Retrovirus zinc finger-like domains"/>
    <property type="match status" value="1"/>
</dbReference>
<sequence length="343" mass="38253">MTTSSANNSVFRGFFEKQKLAGPNFIDWYQKLRNVLSIKDKLNYLEQPVPSAPIHPEGQQVAPEILAAHAAWIKGSKEIVGLMLMTLKPEIQRNLENLHAHEMLKELKTPFAQQAEQKLLQTIREFHSILASRKKGSLLDLIMGKTINELHAMLKLHVQTLPNNNTPALHAIREGKGKNKLAYAPKPKIPLPPKREDPAKDSICHQCGETGHWKRNCPQYLAELLKNKKLSQGASGSGIFTIELYTFPNKSWVYDTGCGTHIYNTTQGLTASKKLKPGALSLYVGNGQRVVVEAVKSFHLSLPSGLVIILNNCHYASSITRGIISVSRLYDDGYVNRFVDNSI</sequence>
<dbReference type="InterPro" id="IPR001878">
    <property type="entry name" value="Znf_CCHC"/>
</dbReference>
<keyword evidence="1" id="KW-0863">Zinc-finger</keyword>
<dbReference type="InterPro" id="IPR036875">
    <property type="entry name" value="Znf_CCHC_sf"/>
</dbReference>
<protein>
    <recommendedName>
        <fullName evidence="2">CCHC-type domain-containing protein</fullName>
    </recommendedName>
</protein>
<dbReference type="AlphaFoldDB" id="A0A6L2NLK0"/>
<evidence type="ECO:0000259" key="2">
    <source>
        <dbReference type="PROSITE" id="PS50158"/>
    </source>
</evidence>
<name>A0A6L2NLK0_TANCI</name>
<gene>
    <name evidence="3" type="ORF">Tci_057463</name>
</gene>
<dbReference type="GO" id="GO:0008270">
    <property type="term" value="F:zinc ion binding"/>
    <property type="evidence" value="ECO:0007669"/>
    <property type="project" value="UniProtKB-KW"/>
</dbReference>
<dbReference type="Gene3D" id="4.10.60.10">
    <property type="entry name" value="Zinc finger, CCHC-type"/>
    <property type="match status" value="1"/>
</dbReference>
<dbReference type="SMART" id="SM00343">
    <property type="entry name" value="ZnF_C2HC"/>
    <property type="match status" value="1"/>
</dbReference>
<organism evidence="3">
    <name type="scientific">Tanacetum cinerariifolium</name>
    <name type="common">Dalmatian daisy</name>
    <name type="synonym">Chrysanthemum cinerariifolium</name>
    <dbReference type="NCBI Taxonomy" id="118510"/>
    <lineage>
        <taxon>Eukaryota</taxon>
        <taxon>Viridiplantae</taxon>
        <taxon>Streptophyta</taxon>
        <taxon>Embryophyta</taxon>
        <taxon>Tracheophyta</taxon>
        <taxon>Spermatophyta</taxon>
        <taxon>Magnoliopsida</taxon>
        <taxon>eudicotyledons</taxon>
        <taxon>Gunneridae</taxon>
        <taxon>Pentapetalae</taxon>
        <taxon>asterids</taxon>
        <taxon>campanulids</taxon>
        <taxon>Asterales</taxon>
        <taxon>Asteraceae</taxon>
        <taxon>Asteroideae</taxon>
        <taxon>Anthemideae</taxon>
        <taxon>Anthemidinae</taxon>
        <taxon>Tanacetum</taxon>
    </lineage>
</organism>